<dbReference type="GO" id="GO:0016491">
    <property type="term" value="F:oxidoreductase activity"/>
    <property type="evidence" value="ECO:0007669"/>
    <property type="project" value="UniProtKB-KW"/>
</dbReference>
<feature type="domain" description="Gfo/Idh/MocA-like oxidoreductase N-terminal" evidence="3">
    <location>
        <begin position="5"/>
        <end position="121"/>
    </location>
</feature>
<dbReference type="RefSeq" id="WP_308448955.1">
    <property type="nucleotide sequence ID" value="NZ_JAJEQC010000004.1"/>
</dbReference>
<keyword evidence="6" id="KW-1185">Reference proteome</keyword>
<feature type="domain" description="GFO/IDH/MocA-like oxidoreductase" evidence="4">
    <location>
        <begin position="131"/>
        <end position="248"/>
    </location>
</feature>
<reference evidence="5" key="1">
    <citation type="submission" date="2021-10" db="EMBL/GenBank/DDBJ databases">
        <title>Anaerobic single-cell dispensing facilitates the cultivation of human gut bacteria.</title>
        <authorList>
            <person name="Afrizal A."/>
        </authorList>
    </citation>
    <scope>NUCLEOTIDE SEQUENCE</scope>
    <source>
        <strain evidence="5">CLA-AA-H250</strain>
    </source>
</reference>
<evidence type="ECO:0000256" key="1">
    <source>
        <dbReference type="ARBA" id="ARBA00010928"/>
    </source>
</evidence>
<dbReference type="Proteomes" id="UP001199424">
    <property type="component" value="Unassembled WGS sequence"/>
</dbReference>
<dbReference type="EMBL" id="JAJEQC010000004">
    <property type="protein sequence ID" value="MCC2136478.1"/>
    <property type="molecule type" value="Genomic_DNA"/>
</dbReference>
<dbReference type="PANTHER" id="PTHR43708">
    <property type="entry name" value="CONSERVED EXPRESSED OXIDOREDUCTASE (EUROFUNG)"/>
    <property type="match status" value="1"/>
</dbReference>
<evidence type="ECO:0000259" key="3">
    <source>
        <dbReference type="Pfam" id="PF01408"/>
    </source>
</evidence>
<dbReference type="Gene3D" id="3.30.360.10">
    <property type="entry name" value="Dihydrodipicolinate Reductase, domain 2"/>
    <property type="match status" value="1"/>
</dbReference>
<evidence type="ECO:0000256" key="2">
    <source>
        <dbReference type="ARBA" id="ARBA00023002"/>
    </source>
</evidence>
<dbReference type="Pfam" id="PF01408">
    <property type="entry name" value="GFO_IDH_MocA"/>
    <property type="match status" value="1"/>
</dbReference>
<dbReference type="InterPro" id="IPR000683">
    <property type="entry name" value="Gfo/Idh/MocA-like_OxRdtase_N"/>
</dbReference>
<proteinExistence type="inferred from homology"/>
<protein>
    <submittedName>
        <fullName evidence="5">Gfo/Idh/MocA family oxidoreductase</fullName>
    </submittedName>
</protein>
<sequence length="349" mass="38585">MSKVVRVAVVGYGGMGGWHTKRLQEIPGVVELAGVYDIKPERNKAAEENGIHAYSSFEELLADKTVDVVTVAIPNDQHKKVCIQVMEAGKVAISEKPVTLCTADLEEMIAASKRTGSVFTVHQNRRWDEDFRVAEKIAKSGQLGRVFAIQSRVHGSRGIPGDWRNTKAQGGGMVLDWGVHLLDQMNMMMGKMPVSVYATLSNVTNEEVDDGFTATFKFDNDLVFTVEVGTSNFINLPRWYVEGLNGTAVIDDFQVNGKIVIATADEEHDAVPIVTAAGLTKTMAPRTPETISELPLPRIDCDIHDYYRNIAAVVNGEAEQIVTHDQQRQLMKLMEAIFESAEKNQVVYF</sequence>
<comment type="similarity">
    <text evidence="1">Belongs to the Gfo/Idh/MocA family.</text>
</comment>
<dbReference type="InterPro" id="IPR036291">
    <property type="entry name" value="NAD(P)-bd_dom_sf"/>
</dbReference>
<evidence type="ECO:0000313" key="5">
    <source>
        <dbReference type="EMBL" id="MCC2136478.1"/>
    </source>
</evidence>
<dbReference type="PANTHER" id="PTHR43708:SF5">
    <property type="entry name" value="CONSERVED EXPRESSED OXIDOREDUCTASE (EUROFUNG)-RELATED"/>
    <property type="match status" value="1"/>
</dbReference>
<dbReference type="InterPro" id="IPR055170">
    <property type="entry name" value="GFO_IDH_MocA-like_dom"/>
</dbReference>
<dbReference type="SUPFAM" id="SSF55347">
    <property type="entry name" value="Glyceraldehyde-3-phosphate dehydrogenase-like, C-terminal domain"/>
    <property type="match status" value="1"/>
</dbReference>
<organism evidence="5 6">
    <name type="scientific">Hominenteromicrobium mulieris</name>
    <dbReference type="NCBI Taxonomy" id="2885357"/>
    <lineage>
        <taxon>Bacteria</taxon>
        <taxon>Bacillati</taxon>
        <taxon>Bacillota</taxon>
        <taxon>Clostridia</taxon>
        <taxon>Eubacteriales</taxon>
        <taxon>Oscillospiraceae</taxon>
        <taxon>Hominenteromicrobium</taxon>
    </lineage>
</organism>
<dbReference type="InterPro" id="IPR051317">
    <property type="entry name" value="Gfo/Idh/MocA_oxidoreduct"/>
</dbReference>
<dbReference type="SUPFAM" id="SSF51735">
    <property type="entry name" value="NAD(P)-binding Rossmann-fold domains"/>
    <property type="match status" value="1"/>
</dbReference>
<evidence type="ECO:0000259" key="4">
    <source>
        <dbReference type="Pfam" id="PF22725"/>
    </source>
</evidence>
<dbReference type="Gene3D" id="3.40.50.720">
    <property type="entry name" value="NAD(P)-binding Rossmann-like Domain"/>
    <property type="match status" value="1"/>
</dbReference>
<keyword evidence="2" id="KW-0560">Oxidoreductase</keyword>
<name>A0AAE3AKY5_9FIRM</name>
<dbReference type="AlphaFoldDB" id="A0AAE3AKY5"/>
<gene>
    <name evidence="5" type="ORF">LKD31_05560</name>
</gene>
<comment type="caution">
    <text evidence="5">The sequence shown here is derived from an EMBL/GenBank/DDBJ whole genome shotgun (WGS) entry which is preliminary data.</text>
</comment>
<dbReference type="Pfam" id="PF22725">
    <property type="entry name" value="GFO_IDH_MocA_C3"/>
    <property type="match status" value="1"/>
</dbReference>
<accession>A0AAE3AKY5</accession>
<dbReference type="GO" id="GO:0000166">
    <property type="term" value="F:nucleotide binding"/>
    <property type="evidence" value="ECO:0007669"/>
    <property type="project" value="InterPro"/>
</dbReference>
<evidence type="ECO:0000313" key="6">
    <source>
        <dbReference type="Proteomes" id="UP001199424"/>
    </source>
</evidence>